<feature type="compositionally biased region" description="Pro residues" evidence="1">
    <location>
        <begin position="201"/>
        <end position="217"/>
    </location>
</feature>
<name>Q2IME4_ANADE</name>
<dbReference type="AlphaFoldDB" id="Q2IME4"/>
<gene>
    <name evidence="3" type="ordered locus">Adeh_0202</name>
</gene>
<dbReference type="PROSITE" id="PS51257">
    <property type="entry name" value="PROKAR_LIPOPROTEIN"/>
    <property type="match status" value="1"/>
</dbReference>
<protein>
    <recommendedName>
        <fullName evidence="5">Lipoprotein</fullName>
    </recommendedName>
</protein>
<reference evidence="3" key="1">
    <citation type="submission" date="2006-01" db="EMBL/GenBank/DDBJ databases">
        <title>Complete sequence of Anaeromyxobacter dehalogenans 2CP-C.</title>
        <authorList>
            <consortium name="US DOE Joint Genome Institute"/>
            <person name="Copeland A."/>
            <person name="Lucas S."/>
            <person name="Lapidus A."/>
            <person name="Barry K."/>
            <person name="Detter J.C."/>
            <person name="Glavina T."/>
            <person name="Hammon N."/>
            <person name="Israni S."/>
            <person name="Pitluck S."/>
            <person name="Brettin T."/>
            <person name="Bruce D."/>
            <person name="Han C."/>
            <person name="Tapia R."/>
            <person name="Gilna P."/>
            <person name="Kiss H."/>
            <person name="Schmutz J."/>
            <person name="Larimer F."/>
            <person name="Land M."/>
            <person name="Kyrpides N."/>
            <person name="Anderson I."/>
            <person name="Sanford R.A."/>
            <person name="Ritalahti K.M."/>
            <person name="Thomas H.S."/>
            <person name="Kirby J.R."/>
            <person name="Zhulin I.B."/>
            <person name="Loeffler F.E."/>
            <person name="Richardson P."/>
        </authorList>
    </citation>
    <scope>NUCLEOTIDE SEQUENCE</scope>
    <source>
        <strain evidence="3">2CP-C</strain>
    </source>
</reference>
<sequence length="328" mass="34328">MRGCPAMRRASLALCLAALACSRSDPEARARVLGREDRPHEPAAAAFDPEHPEAALALDADEAARRLGAFDWTAAAEWTVSAPGEEARQVHVTEHHQLRQSATGEFEVRAEIDPGLGAGSSGGKHVIWTGGATYARALPAPFRERPTDRGRDARRFRDESFRLAGTVAALYGPALRLEPAGEARLLGRAARRYRLSLAPAAKPPAPQPPPPGAPAPDPDTARRLAFLQGRVPVAADGELLADAETGVPLRVRLSGAFEVPNAPGVKARLELLAEVKALGGAVGPVAAPAGALPDERKPAGPSTALEAAGLKKRGEEPARPAEPADEGE</sequence>
<feature type="chain" id="PRO_5004210545" description="Lipoprotein" evidence="2">
    <location>
        <begin position="21"/>
        <end position="328"/>
    </location>
</feature>
<dbReference type="EMBL" id="CP000251">
    <property type="protein sequence ID" value="ABC79979.1"/>
    <property type="molecule type" value="Genomic_DNA"/>
</dbReference>
<dbReference type="KEGG" id="ade:Adeh_0202"/>
<feature type="region of interest" description="Disordered" evidence="1">
    <location>
        <begin position="284"/>
        <end position="328"/>
    </location>
</feature>
<dbReference type="Proteomes" id="UP000001935">
    <property type="component" value="Chromosome"/>
</dbReference>
<dbReference type="HOGENOM" id="CLU_854276_0_0_7"/>
<evidence type="ECO:0000313" key="4">
    <source>
        <dbReference type="Proteomes" id="UP000001935"/>
    </source>
</evidence>
<feature type="signal peptide" evidence="2">
    <location>
        <begin position="1"/>
        <end position="20"/>
    </location>
</feature>
<dbReference type="STRING" id="290397.Adeh_0202"/>
<accession>Q2IME4</accession>
<evidence type="ECO:0008006" key="5">
    <source>
        <dbReference type="Google" id="ProtNLM"/>
    </source>
</evidence>
<keyword evidence="2" id="KW-0732">Signal</keyword>
<proteinExistence type="predicted"/>
<evidence type="ECO:0000256" key="2">
    <source>
        <dbReference type="SAM" id="SignalP"/>
    </source>
</evidence>
<feature type="region of interest" description="Disordered" evidence="1">
    <location>
        <begin position="199"/>
        <end position="220"/>
    </location>
</feature>
<evidence type="ECO:0000313" key="3">
    <source>
        <dbReference type="EMBL" id="ABC79979.1"/>
    </source>
</evidence>
<evidence type="ECO:0000256" key="1">
    <source>
        <dbReference type="SAM" id="MobiDB-lite"/>
    </source>
</evidence>
<organism evidence="3 4">
    <name type="scientific">Anaeromyxobacter dehalogenans (strain 2CP-C)</name>
    <dbReference type="NCBI Taxonomy" id="290397"/>
    <lineage>
        <taxon>Bacteria</taxon>
        <taxon>Pseudomonadati</taxon>
        <taxon>Myxococcota</taxon>
        <taxon>Myxococcia</taxon>
        <taxon>Myxococcales</taxon>
        <taxon>Cystobacterineae</taxon>
        <taxon>Anaeromyxobacteraceae</taxon>
        <taxon>Anaeromyxobacter</taxon>
    </lineage>
</organism>